<organism evidence="1 2">
    <name type="scientific">Larimichthys crocea</name>
    <name type="common">Large yellow croaker</name>
    <name type="synonym">Pseudosciaena crocea</name>
    <dbReference type="NCBI Taxonomy" id="215358"/>
    <lineage>
        <taxon>Eukaryota</taxon>
        <taxon>Metazoa</taxon>
        <taxon>Chordata</taxon>
        <taxon>Craniata</taxon>
        <taxon>Vertebrata</taxon>
        <taxon>Euteleostomi</taxon>
        <taxon>Actinopterygii</taxon>
        <taxon>Neopterygii</taxon>
        <taxon>Teleostei</taxon>
        <taxon>Neoteleostei</taxon>
        <taxon>Acanthomorphata</taxon>
        <taxon>Eupercaria</taxon>
        <taxon>Sciaenidae</taxon>
        <taxon>Larimichthys</taxon>
    </lineage>
</organism>
<evidence type="ECO:0000313" key="2">
    <source>
        <dbReference type="Proteomes" id="UP000793456"/>
    </source>
</evidence>
<dbReference type="EMBL" id="CM011683">
    <property type="protein sequence ID" value="TMS14616.1"/>
    <property type="molecule type" value="Genomic_DNA"/>
</dbReference>
<gene>
    <name evidence="1" type="ORF">E3U43_023096</name>
</gene>
<feature type="non-terminal residue" evidence="1">
    <location>
        <position position="1"/>
    </location>
</feature>
<feature type="non-terminal residue" evidence="1">
    <location>
        <position position="131"/>
    </location>
</feature>
<reference evidence="1" key="1">
    <citation type="submission" date="2018-11" db="EMBL/GenBank/DDBJ databases">
        <title>The sequence and de novo assembly of Larimichthys crocea genome using PacBio and Hi-C technologies.</title>
        <authorList>
            <person name="Xu P."/>
            <person name="Chen B."/>
            <person name="Zhou Z."/>
            <person name="Ke Q."/>
            <person name="Wu Y."/>
            <person name="Bai H."/>
            <person name="Pu F."/>
        </authorList>
    </citation>
    <scope>NUCLEOTIDE SEQUENCE</scope>
    <source>
        <tissue evidence="1">Muscle</tissue>
    </source>
</reference>
<dbReference type="Proteomes" id="UP000793456">
    <property type="component" value="Chromosome X"/>
</dbReference>
<name>A0ACD3R4X7_LARCR</name>
<accession>A0ACD3R4X7</accession>
<keyword evidence="2" id="KW-1185">Reference proteome</keyword>
<evidence type="ECO:0000313" key="1">
    <source>
        <dbReference type="EMBL" id="TMS14616.1"/>
    </source>
</evidence>
<sequence length="131" mass="14602">KMISLCMIITALVPSLALAKSTFQVSMECNLSGPTVPQQCFGVLGEPLMFHLPTNPTKIILKKNETFNILNIANAAVINLDKKYINRSVFLPNGTFKLNNAQKTDSGNYRLQAYGPMGRLLYDFNLHLKIQ</sequence>
<protein>
    <submittedName>
        <fullName evidence="1">Uncharacterized protein</fullName>
    </submittedName>
</protein>
<proteinExistence type="predicted"/>
<comment type="caution">
    <text evidence="1">The sequence shown here is derived from an EMBL/GenBank/DDBJ whole genome shotgun (WGS) entry which is preliminary data.</text>
</comment>